<comment type="similarity">
    <text evidence="1">Belongs to the universal ribosomal protein uS7 family.</text>
</comment>
<evidence type="ECO:0000313" key="5">
    <source>
        <dbReference type="EMBL" id="AWQ64260.1"/>
    </source>
</evidence>
<proteinExistence type="inferred from homology"/>
<geneLocation type="mitochondrion" evidence="5"/>
<dbReference type="GO" id="GO:0005840">
    <property type="term" value="C:ribosome"/>
    <property type="evidence" value="ECO:0007669"/>
    <property type="project" value="UniProtKB-KW"/>
</dbReference>
<protein>
    <submittedName>
        <fullName evidence="5">Ribosomal protein S7</fullName>
    </submittedName>
</protein>
<sequence>MKKSRHNNALLKNKIYNYLLRNGHKKTCEKILLKSIKLIQKFSDKNEKDLIKQTIVNNAPILQVKQIKRKRKKLKEFPFIITRKIRIFFAIKLILETSKQKLSRNFANKLKQEILLSANSSGEGIKEKKAIQEHALKLKKYAHYRWT</sequence>
<dbReference type="AlphaFoldDB" id="A0A2U9GIS0"/>
<dbReference type="InterPro" id="IPR000235">
    <property type="entry name" value="Ribosomal_uS7"/>
</dbReference>
<dbReference type="Gene3D" id="1.10.455.10">
    <property type="entry name" value="Ribosomal protein S7 domain"/>
    <property type="match status" value="1"/>
</dbReference>
<gene>
    <name evidence="5" type="primary">rps7</name>
</gene>
<feature type="domain" description="Small ribosomal subunit protein uS7" evidence="4">
    <location>
        <begin position="3"/>
        <end position="135"/>
    </location>
</feature>
<dbReference type="GeneID" id="36957514"/>
<dbReference type="GO" id="GO:1990904">
    <property type="term" value="C:ribonucleoprotein complex"/>
    <property type="evidence" value="ECO:0007669"/>
    <property type="project" value="UniProtKB-KW"/>
</dbReference>
<evidence type="ECO:0000256" key="2">
    <source>
        <dbReference type="ARBA" id="ARBA00022980"/>
    </source>
</evidence>
<dbReference type="EMBL" id="MG148339">
    <property type="protein sequence ID" value="AWQ64260.1"/>
    <property type="molecule type" value="Genomic_DNA"/>
</dbReference>
<keyword evidence="3" id="KW-0687">Ribonucleoprotein</keyword>
<keyword evidence="2 5" id="KW-0689">Ribosomal protein</keyword>
<dbReference type="RefSeq" id="YP_009495530.1">
    <property type="nucleotide sequence ID" value="NC_037989.1"/>
</dbReference>
<dbReference type="InterPro" id="IPR036823">
    <property type="entry name" value="Ribosomal_uS7_dom_sf"/>
</dbReference>
<accession>A0A2U9GIS0</accession>
<dbReference type="GO" id="GO:0006412">
    <property type="term" value="P:translation"/>
    <property type="evidence" value="ECO:0007669"/>
    <property type="project" value="InterPro"/>
</dbReference>
<keyword evidence="5" id="KW-0496">Mitochondrion</keyword>
<dbReference type="PIRSF" id="PIRSF002122">
    <property type="entry name" value="RPS7p_RPS7a_RPS5e_RPS7o"/>
    <property type="match status" value="1"/>
</dbReference>
<evidence type="ECO:0000256" key="3">
    <source>
        <dbReference type="ARBA" id="ARBA00023274"/>
    </source>
</evidence>
<evidence type="ECO:0000256" key="1">
    <source>
        <dbReference type="ARBA" id="ARBA00007151"/>
    </source>
</evidence>
<dbReference type="Pfam" id="PF00177">
    <property type="entry name" value="Ribosomal_S7"/>
    <property type="match status" value="1"/>
</dbReference>
<dbReference type="SUPFAM" id="SSF47973">
    <property type="entry name" value="Ribosomal protein S7"/>
    <property type="match status" value="1"/>
</dbReference>
<organism evidence="5">
    <name type="scientific">Psammoneis japonica</name>
    <dbReference type="NCBI Taxonomy" id="517775"/>
    <lineage>
        <taxon>Eukaryota</taxon>
        <taxon>Sar</taxon>
        <taxon>Stramenopiles</taxon>
        <taxon>Ochrophyta</taxon>
        <taxon>Bacillariophyta</taxon>
        <taxon>Mediophyceae</taxon>
        <taxon>Biddulphiophycidae</taxon>
        <taxon>Triceratiales</taxon>
        <taxon>Plagiogrammaceae</taxon>
        <taxon>Psammoneis</taxon>
    </lineage>
</organism>
<dbReference type="InterPro" id="IPR023798">
    <property type="entry name" value="Ribosomal_uS7_dom"/>
</dbReference>
<evidence type="ECO:0000259" key="4">
    <source>
        <dbReference type="Pfam" id="PF00177"/>
    </source>
</evidence>
<reference evidence="5" key="1">
    <citation type="journal article" date="2018" name="Genome Biol. Evol.">
        <title>Recurrent loss, horizontal transfer, and the obscure origins of mitochondrial introns in diatoms (Bacillariophyta).</title>
        <authorList>
            <person name="Guillory W.X."/>
            <person name="Onyshchenko A."/>
            <person name="Ruck E.C."/>
            <person name="Parks M."/>
            <person name="Nakov T."/>
            <person name="Wickett N.J."/>
            <person name="Alverson A.J."/>
        </authorList>
    </citation>
    <scope>NUCLEOTIDE SEQUENCE</scope>
</reference>
<name>A0A2U9GIS0_9STRA</name>